<feature type="region of interest" description="Disordered" evidence="1">
    <location>
        <begin position="252"/>
        <end position="284"/>
    </location>
</feature>
<evidence type="ECO:0000256" key="1">
    <source>
        <dbReference type="SAM" id="MobiDB-lite"/>
    </source>
</evidence>
<gene>
    <name evidence="3" type="primary">LOC113736848</name>
</gene>
<reference evidence="2" key="1">
    <citation type="journal article" date="2025" name="Foods">
        <title>Unveiling the Microbial Signatures of Arabica Coffee Cherries: Insights into Ripeness Specific Diversity, Functional Traits, and Implications for Quality and Safety.</title>
        <authorList>
            <consortium name="RefSeq"/>
            <person name="Tenea G.N."/>
            <person name="Cifuentes V."/>
            <person name="Reyes P."/>
            <person name="Cevallos-Vallejos M."/>
        </authorList>
    </citation>
    <scope>NUCLEOTIDE SEQUENCE [LARGE SCALE GENOMIC DNA]</scope>
</reference>
<protein>
    <submittedName>
        <fullName evidence="3">Protein XRI1 isoform X1</fullName>
    </submittedName>
</protein>
<feature type="compositionally biased region" description="Polar residues" evidence="1">
    <location>
        <begin position="262"/>
        <end position="273"/>
    </location>
</feature>
<sequence length="300" mass="33341">MNYNNDEYMWDWRCDEYCLEDNADLDISNCLLSGDGQNEHFPYIFNDETTPIKACGDLAYHVNVDENSSKELNQCKEASLQAKRRRTLQFESEDLVASFCNEGISSTYLKSKETEDSVEEAISEMSKWVSGFAEGTSASGDDILDQSSEGWLADCINDAEIQFSSEDINSSGASDVQIDVAELCGTPPEYEANAIQERPVRTCRNVVFKGRKSYMRPPPKLASSVVYPFAFIKPCGVHGDVTLKDINQRLRDPPSKLKQNQEDPSVSYPTSAFSGKPVVGKTKIRTEGGKGSITIMRTKG</sequence>
<dbReference type="PANTHER" id="PTHR33385">
    <property type="entry name" value="PROTEIN XRI1"/>
    <property type="match status" value="1"/>
</dbReference>
<feature type="compositionally biased region" description="Basic and acidic residues" evidence="1">
    <location>
        <begin position="252"/>
        <end position="261"/>
    </location>
</feature>
<dbReference type="PANTHER" id="PTHR33385:SF4">
    <property type="entry name" value="PROTEIN XRI1"/>
    <property type="match status" value="1"/>
</dbReference>
<name>A0A6P6WYS4_COFAR</name>
<dbReference type="OrthoDB" id="1913204at2759"/>
<evidence type="ECO:0000313" key="3">
    <source>
        <dbReference type="RefSeq" id="XP_027119821.1"/>
    </source>
</evidence>
<dbReference type="Proteomes" id="UP001652660">
    <property type="component" value="Chromosome 3e"/>
</dbReference>
<organism evidence="2 3">
    <name type="scientific">Coffea arabica</name>
    <name type="common">Arabian coffee</name>
    <dbReference type="NCBI Taxonomy" id="13443"/>
    <lineage>
        <taxon>Eukaryota</taxon>
        <taxon>Viridiplantae</taxon>
        <taxon>Streptophyta</taxon>
        <taxon>Embryophyta</taxon>
        <taxon>Tracheophyta</taxon>
        <taxon>Spermatophyta</taxon>
        <taxon>Magnoliopsida</taxon>
        <taxon>eudicotyledons</taxon>
        <taxon>Gunneridae</taxon>
        <taxon>Pentapetalae</taxon>
        <taxon>asterids</taxon>
        <taxon>lamiids</taxon>
        <taxon>Gentianales</taxon>
        <taxon>Rubiaceae</taxon>
        <taxon>Ixoroideae</taxon>
        <taxon>Gardenieae complex</taxon>
        <taxon>Bertiereae - Coffeeae clade</taxon>
        <taxon>Coffeeae</taxon>
        <taxon>Coffea</taxon>
    </lineage>
</organism>
<dbReference type="GO" id="GO:0007143">
    <property type="term" value="P:female meiotic nuclear division"/>
    <property type="evidence" value="ECO:0007669"/>
    <property type="project" value="InterPro"/>
</dbReference>
<dbReference type="InterPro" id="IPR039933">
    <property type="entry name" value="XRI1"/>
</dbReference>
<dbReference type="RefSeq" id="XP_027119821.1">
    <property type="nucleotide sequence ID" value="XM_027264020.2"/>
</dbReference>
<dbReference type="AlphaFoldDB" id="A0A6P6WYS4"/>
<reference evidence="3" key="2">
    <citation type="submission" date="2025-08" db="UniProtKB">
        <authorList>
            <consortium name="RefSeq"/>
        </authorList>
    </citation>
    <scope>IDENTIFICATION</scope>
    <source>
        <tissue evidence="3">Leaves</tissue>
    </source>
</reference>
<evidence type="ECO:0000313" key="2">
    <source>
        <dbReference type="Proteomes" id="UP001652660"/>
    </source>
</evidence>
<accession>A0A6P6WYS4</accession>
<dbReference type="GeneID" id="113736848"/>
<keyword evidence="2" id="KW-1185">Reference proteome</keyword>
<dbReference type="GO" id="GO:0007140">
    <property type="term" value="P:male meiotic nuclear division"/>
    <property type="evidence" value="ECO:0007669"/>
    <property type="project" value="InterPro"/>
</dbReference>
<proteinExistence type="predicted"/>